<keyword evidence="5" id="KW-1133">Transmembrane helix</keyword>
<comment type="caution">
    <text evidence="7">The sequence shown here is derived from an EMBL/GenBank/DDBJ whole genome shotgun (WGS) entry which is preliminary data.</text>
</comment>
<dbReference type="InterPro" id="IPR029060">
    <property type="entry name" value="PIN-like_dom_sf"/>
</dbReference>
<dbReference type="SUPFAM" id="SSF88723">
    <property type="entry name" value="PIN domain-like"/>
    <property type="match status" value="1"/>
</dbReference>
<feature type="domain" description="TRAM" evidence="6">
    <location>
        <begin position="264"/>
        <end position="325"/>
    </location>
</feature>
<dbReference type="Proteomes" id="UP000316925">
    <property type="component" value="Unassembled WGS sequence"/>
</dbReference>
<dbReference type="AlphaFoldDB" id="A0A523YPI2"/>
<sequence>MKMEQVRLRVLFVILVGVICYGVADNLGFDPWMPTLVGGWITTIVVVAERGLIRASIRGLMIGGLGLGVGVVLANLLAYPILLIDPLKQLAPFILLFINVIFASVGLTVAVRRGEEITNFLSRLSGKKAQTRETKYKILDTSVIIDGRIADLCEIGFIEGTLVIPNFILTELQQIADSSASTKRTRGRRGLDMLNRLQSQENIPTQIIDKDFPDIPEVDGKLLQLAKIMGADIITNDYNLKKVAKIQNVKVMNINEIATALKPVLLPGESLRISILKEGENPNQGVAYLEDGTMVVIEGGKKYIGKEMEVLVTSVLQTTTGKMIFTEIKNETGKERKRRVKGRAN</sequence>
<dbReference type="GO" id="GO:0004518">
    <property type="term" value="F:nuclease activity"/>
    <property type="evidence" value="ECO:0007669"/>
    <property type="project" value="UniProtKB-KW"/>
</dbReference>
<dbReference type="Gene3D" id="3.40.50.1010">
    <property type="entry name" value="5'-nuclease"/>
    <property type="match status" value="1"/>
</dbReference>
<evidence type="ECO:0000259" key="6">
    <source>
        <dbReference type="PROSITE" id="PS50926"/>
    </source>
</evidence>
<comment type="cofactor">
    <cofactor evidence="1">
        <name>Mg(2+)</name>
        <dbReference type="ChEBI" id="CHEBI:18420"/>
    </cofactor>
</comment>
<feature type="transmembrane region" description="Helical" evidence="5">
    <location>
        <begin position="90"/>
        <end position="111"/>
    </location>
</feature>
<evidence type="ECO:0000313" key="7">
    <source>
        <dbReference type="EMBL" id="TET93433.1"/>
    </source>
</evidence>
<protein>
    <submittedName>
        <fullName evidence="7">TRAM domain-containing protein</fullName>
    </submittedName>
</protein>
<evidence type="ECO:0000256" key="5">
    <source>
        <dbReference type="SAM" id="Phobius"/>
    </source>
</evidence>
<gene>
    <name evidence="7" type="ORF">E3J33_01870</name>
</gene>
<accession>A0A523YPI2</accession>
<keyword evidence="4" id="KW-0460">Magnesium</keyword>
<dbReference type="PANTHER" id="PTHR11603">
    <property type="entry name" value="AAA FAMILY ATPASE"/>
    <property type="match status" value="1"/>
</dbReference>
<evidence type="ECO:0000256" key="2">
    <source>
        <dbReference type="ARBA" id="ARBA00022722"/>
    </source>
</evidence>
<evidence type="ECO:0000256" key="4">
    <source>
        <dbReference type="ARBA" id="ARBA00022842"/>
    </source>
</evidence>
<dbReference type="InterPro" id="IPR002792">
    <property type="entry name" value="TRAM_dom"/>
</dbReference>
<feature type="transmembrane region" description="Helical" evidence="5">
    <location>
        <begin position="60"/>
        <end position="84"/>
    </location>
</feature>
<name>A0A523YPI2_UNCAE</name>
<keyword evidence="5" id="KW-0472">Membrane</keyword>
<dbReference type="InterPro" id="IPR052041">
    <property type="entry name" value="Nucleic_acid_metab_PIN/TRAM"/>
</dbReference>
<dbReference type="EMBL" id="SOIJ01000108">
    <property type="protein sequence ID" value="TET93433.1"/>
    <property type="molecule type" value="Genomic_DNA"/>
</dbReference>
<dbReference type="InterPro" id="IPR002716">
    <property type="entry name" value="PIN_dom"/>
</dbReference>
<keyword evidence="2" id="KW-0540">Nuclease</keyword>
<dbReference type="SMART" id="SM00670">
    <property type="entry name" value="PINc"/>
    <property type="match status" value="1"/>
</dbReference>
<dbReference type="Pfam" id="PF01850">
    <property type="entry name" value="PIN"/>
    <property type="match status" value="1"/>
</dbReference>
<proteinExistence type="predicted"/>
<dbReference type="PROSITE" id="PS50926">
    <property type="entry name" value="TRAM"/>
    <property type="match status" value="1"/>
</dbReference>
<evidence type="ECO:0000256" key="3">
    <source>
        <dbReference type="ARBA" id="ARBA00022801"/>
    </source>
</evidence>
<keyword evidence="3" id="KW-0378">Hydrolase</keyword>
<feature type="transmembrane region" description="Helical" evidence="5">
    <location>
        <begin position="32"/>
        <end position="48"/>
    </location>
</feature>
<dbReference type="Pfam" id="PF01938">
    <property type="entry name" value="TRAM"/>
    <property type="match status" value="1"/>
</dbReference>
<evidence type="ECO:0000256" key="1">
    <source>
        <dbReference type="ARBA" id="ARBA00001946"/>
    </source>
</evidence>
<dbReference type="GO" id="GO:0016787">
    <property type="term" value="F:hydrolase activity"/>
    <property type="evidence" value="ECO:0007669"/>
    <property type="project" value="UniProtKB-KW"/>
</dbReference>
<dbReference type="CDD" id="cd09877">
    <property type="entry name" value="PIN_YacL-like"/>
    <property type="match status" value="1"/>
</dbReference>
<keyword evidence="5" id="KW-0812">Transmembrane</keyword>
<dbReference type="PANTHER" id="PTHR11603:SF147">
    <property type="entry name" value="MEMBRANE PROTEIN"/>
    <property type="match status" value="1"/>
</dbReference>
<organism evidence="7 8">
    <name type="scientific">Aerophobetes bacterium</name>
    <dbReference type="NCBI Taxonomy" id="2030807"/>
    <lineage>
        <taxon>Bacteria</taxon>
        <taxon>Candidatus Aerophobota</taxon>
    </lineage>
</organism>
<evidence type="ECO:0000313" key="8">
    <source>
        <dbReference type="Proteomes" id="UP000316925"/>
    </source>
</evidence>
<reference evidence="7 8" key="1">
    <citation type="submission" date="2019-03" db="EMBL/GenBank/DDBJ databases">
        <title>Metabolic potential of uncultured bacteria and archaea associated with petroleum seepage in deep-sea sediments.</title>
        <authorList>
            <person name="Dong X."/>
            <person name="Hubert C."/>
        </authorList>
    </citation>
    <scope>NUCLEOTIDE SEQUENCE [LARGE SCALE GENOMIC DNA]</scope>
    <source>
        <strain evidence="7">E29_bin28</strain>
    </source>
</reference>